<comment type="similarity">
    <text evidence="2">Belongs to the class-II pyridoxal-phosphate-dependent aminotransferase family. BioF subfamily.</text>
</comment>
<dbReference type="InterPro" id="IPR015421">
    <property type="entry name" value="PyrdxlP-dep_Trfase_major"/>
</dbReference>
<dbReference type="Gene3D" id="3.40.640.10">
    <property type="entry name" value="Type I PLP-dependent aspartate aminotransferase-like (Major domain)"/>
    <property type="match status" value="1"/>
</dbReference>
<dbReference type="PANTHER" id="PTHR13693">
    <property type="entry name" value="CLASS II AMINOTRANSFERASE/8-AMINO-7-OXONONANOATE SYNTHASE"/>
    <property type="match status" value="1"/>
</dbReference>
<dbReference type="InterPro" id="IPR015424">
    <property type="entry name" value="PyrdxlP-dep_Trfase"/>
</dbReference>
<dbReference type="GO" id="GO:0030170">
    <property type="term" value="F:pyridoxal phosphate binding"/>
    <property type="evidence" value="ECO:0007669"/>
    <property type="project" value="InterPro"/>
</dbReference>
<dbReference type="STRING" id="1745343.A0A2J6PH42"/>
<dbReference type="SUPFAM" id="SSF53383">
    <property type="entry name" value="PLP-dependent transferases"/>
    <property type="match status" value="1"/>
</dbReference>
<dbReference type="Pfam" id="PF00155">
    <property type="entry name" value="Aminotran_1_2"/>
    <property type="match status" value="1"/>
</dbReference>
<dbReference type="GO" id="GO:0009102">
    <property type="term" value="P:biotin biosynthetic process"/>
    <property type="evidence" value="ECO:0007669"/>
    <property type="project" value="TreeGrafter"/>
</dbReference>
<comment type="cofactor">
    <cofactor evidence="1">
        <name>pyridoxal 5'-phosphate</name>
        <dbReference type="ChEBI" id="CHEBI:597326"/>
    </cofactor>
</comment>
<dbReference type="GO" id="GO:0016740">
    <property type="term" value="F:transferase activity"/>
    <property type="evidence" value="ECO:0007669"/>
    <property type="project" value="UniProtKB-KW"/>
</dbReference>
<evidence type="ECO:0000259" key="5">
    <source>
        <dbReference type="Pfam" id="PF00155"/>
    </source>
</evidence>
<organism evidence="6 7">
    <name type="scientific">Hyaloscypha hepaticicola</name>
    <dbReference type="NCBI Taxonomy" id="2082293"/>
    <lineage>
        <taxon>Eukaryota</taxon>
        <taxon>Fungi</taxon>
        <taxon>Dikarya</taxon>
        <taxon>Ascomycota</taxon>
        <taxon>Pezizomycotina</taxon>
        <taxon>Leotiomycetes</taxon>
        <taxon>Helotiales</taxon>
        <taxon>Hyaloscyphaceae</taxon>
        <taxon>Hyaloscypha</taxon>
    </lineage>
</organism>
<evidence type="ECO:0000313" key="6">
    <source>
        <dbReference type="EMBL" id="PMD13334.1"/>
    </source>
</evidence>
<dbReference type="Gene3D" id="3.90.1150.10">
    <property type="entry name" value="Aspartate Aminotransferase, domain 1"/>
    <property type="match status" value="1"/>
</dbReference>
<protein>
    <submittedName>
        <fullName evidence="6">PLP-dependent transferase</fullName>
    </submittedName>
</protein>
<evidence type="ECO:0000256" key="1">
    <source>
        <dbReference type="ARBA" id="ARBA00001933"/>
    </source>
</evidence>
<dbReference type="PANTHER" id="PTHR13693:SF77">
    <property type="entry name" value="8-AMINO-7-OXONONANOATE SYNTHASE"/>
    <property type="match status" value="1"/>
</dbReference>
<dbReference type="InterPro" id="IPR015422">
    <property type="entry name" value="PyrdxlP-dep_Trfase_small"/>
</dbReference>
<feature type="domain" description="Aminotransferase class I/classII large" evidence="5">
    <location>
        <begin position="45"/>
        <end position="418"/>
    </location>
</feature>
<proteinExistence type="inferred from homology"/>
<dbReference type="Proteomes" id="UP000235672">
    <property type="component" value="Unassembled WGS sequence"/>
</dbReference>
<dbReference type="InterPro" id="IPR050087">
    <property type="entry name" value="AON_synthase_class-II"/>
</dbReference>
<sequence length="468" mass="51978">MKGQKLKAPSMKNATVFDRNLEEALDARRAGQNLATIHTWQYATDFSSNDFLSLSTNGLLRTEFLEELARNPNFQLGSTGSRLSDGNSSYIEDLEKEIAEFHGAESALMVNSGYDANGAIFCAIPRPGDVIVYDELIHASAHDGMKHSLTQKQLPFRHNDPECLRDVLTDLEDSNPLIRKGQRCVLIAVESVYSMDGDVCPLKELVEVAKEIFPKGNAQFLVDEAHSTGLMGEQGRGLVSSLGLEKIIAVRLHTYGKGMSATGAAILTNQTVRNMLLNFARPIIYTTAPSFPMLAAIRAAYTLLKTGKTEPLQQRVQHLVKHFYKAINSNPHWNDITKAGVCTIPLSEDWETRDFITQFVPVWTREKYNYYLTIHLQGDRFRAIPISPPVVPRGTGRVRIVMHAGNTEVEVEALAASICRWAKEMYDIEKDTSGIKLPSAMHQMYELMSAADMKITAPSASSGNPFLE</sequence>
<keyword evidence="4" id="KW-0663">Pyridoxal phosphate</keyword>
<dbReference type="InterPro" id="IPR004839">
    <property type="entry name" value="Aminotransferase_I/II_large"/>
</dbReference>
<name>A0A2J6PH42_9HELO</name>
<dbReference type="EMBL" id="KZ613532">
    <property type="protein sequence ID" value="PMD13334.1"/>
    <property type="molecule type" value="Genomic_DNA"/>
</dbReference>
<dbReference type="AlphaFoldDB" id="A0A2J6PH42"/>
<keyword evidence="7" id="KW-1185">Reference proteome</keyword>
<evidence type="ECO:0000256" key="3">
    <source>
        <dbReference type="ARBA" id="ARBA00022679"/>
    </source>
</evidence>
<evidence type="ECO:0000256" key="2">
    <source>
        <dbReference type="ARBA" id="ARBA00010008"/>
    </source>
</evidence>
<keyword evidence="3 6" id="KW-0808">Transferase</keyword>
<evidence type="ECO:0000256" key="4">
    <source>
        <dbReference type="ARBA" id="ARBA00022898"/>
    </source>
</evidence>
<dbReference type="OrthoDB" id="2382073at2759"/>
<gene>
    <name evidence="6" type="ORF">NA56DRAFT_674843</name>
</gene>
<reference evidence="6 7" key="1">
    <citation type="submission" date="2016-05" db="EMBL/GenBank/DDBJ databases">
        <title>A degradative enzymes factory behind the ericoid mycorrhizal symbiosis.</title>
        <authorList>
            <consortium name="DOE Joint Genome Institute"/>
            <person name="Martino E."/>
            <person name="Morin E."/>
            <person name="Grelet G."/>
            <person name="Kuo A."/>
            <person name="Kohler A."/>
            <person name="Daghino S."/>
            <person name="Barry K."/>
            <person name="Choi C."/>
            <person name="Cichocki N."/>
            <person name="Clum A."/>
            <person name="Copeland A."/>
            <person name="Hainaut M."/>
            <person name="Haridas S."/>
            <person name="Labutti K."/>
            <person name="Lindquist E."/>
            <person name="Lipzen A."/>
            <person name="Khouja H.-R."/>
            <person name="Murat C."/>
            <person name="Ohm R."/>
            <person name="Olson A."/>
            <person name="Spatafora J."/>
            <person name="Veneault-Fourrey C."/>
            <person name="Henrissat B."/>
            <person name="Grigoriev I."/>
            <person name="Martin F."/>
            <person name="Perotto S."/>
        </authorList>
    </citation>
    <scope>NUCLEOTIDE SEQUENCE [LARGE SCALE GENOMIC DNA]</scope>
    <source>
        <strain evidence="6 7">UAMH 7357</strain>
    </source>
</reference>
<evidence type="ECO:0000313" key="7">
    <source>
        <dbReference type="Proteomes" id="UP000235672"/>
    </source>
</evidence>
<accession>A0A2J6PH42</accession>